<feature type="region of interest" description="Disordered" evidence="3">
    <location>
        <begin position="569"/>
        <end position="590"/>
    </location>
</feature>
<feature type="compositionally biased region" description="Basic residues" evidence="3">
    <location>
        <begin position="315"/>
        <end position="329"/>
    </location>
</feature>
<feature type="domain" description="K Homology" evidence="4">
    <location>
        <begin position="231"/>
        <end position="301"/>
    </location>
</feature>
<feature type="region of interest" description="Disordered" evidence="3">
    <location>
        <begin position="300"/>
        <end position="372"/>
    </location>
</feature>
<evidence type="ECO:0000313" key="6">
    <source>
        <dbReference type="Proteomes" id="UP000614610"/>
    </source>
</evidence>
<dbReference type="SMART" id="SM00322">
    <property type="entry name" value="KH"/>
    <property type="match status" value="3"/>
</dbReference>
<dbReference type="Gene3D" id="3.30.1370.10">
    <property type="entry name" value="K Homology domain, type 1"/>
    <property type="match status" value="3"/>
</dbReference>
<dbReference type="InterPro" id="IPR036612">
    <property type="entry name" value="KH_dom_type_1_sf"/>
</dbReference>
<comment type="caution">
    <text evidence="5">The sequence shown here is derived from an EMBL/GenBank/DDBJ whole genome shotgun (WGS) entry which is preliminary data.</text>
</comment>
<dbReference type="PANTHER" id="PTHR10288">
    <property type="entry name" value="KH DOMAIN CONTAINING RNA BINDING PROTEIN"/>
    <property type="match status" value="1"/>
</dbReference>
<protein>
    <recommendedName>
        <fullName evidence="4">K Homology domain-containing protein</fullName>
    </recommendedName>
</protein>
<dbReference type="SUPFAM" id="SSF54791">
    <property type="entry name" value="Eukaryotic type KH-domain (KH-domain type I)"/>
    <property type="match status" value="3"/>
</dbReference>
<feature type="domain" description="K Homology" evidence="4">
    <location>
        <begin position="380"/>
        <end position="451"/>
    </location>
</feature>
<feature type="compositionally biased region" description="Gly residues" evidence="3">
    <location>
        <begin position="330"/>
        <end position="361"/>
    </location>
</feature>
<feature type="compositionally biased region" description="Low complexity" evidence="3">
    <location>
        <begin position="66"/>
        <end position="77"/>
    </location>
</feature>
<dbReference type="AlphaFoldDB" id="A0A8H8UZ11"/>
<organism evidence="5 6">
    <name type="scientific">Orbilia oligospora</name>
    <name type="common">Nematode-trapping fungus</name>
    <name type="synonym">Arthrobotrys oligospora</name>
    <dbReference type="NCBI Taxonomy" id="2813651"/>
    <lineage>
        <taxon>Eukaryota</taxon>
        <taxon>Fungi</taxon>
        <taxon>Dikarya</taxon>
        <taxon>Ascomycota</taxon>
        <taxon>Pezizomycotina</taxon>
        <taxon>Orbiliomycetes</taxon>
        <taxon>Orbiliales</taxon>
        <taxon>Orbiliaceae</taxon>
        <taxon>Orbilia</taxon>
    </lineage>
</organism>
<evidence type="ECO:0000256" key="3">
    <source>
        <dbReference type="SAM" id="MobiDB-lite"/>
    </source>
</evidence>
<evidence type="ECO:0000259" key="4">
    <source>
        <dbReference type="SMART" id="SM00322"/>
    </source>
</evidence>
<feature type="domain" description="K Homology" evidence="4">
    <location>
        <begin position="496"/>
        <end position="566"/>
    </location>
</feature>
<name>A0A8H8UZ11_ORBOL</name>
<feature type="region of interest" description="Disordered" evidence="3">
    <location>
        <begin position="117"/>
        <end position="234"/>
    </location>
</feature>
<feature type="compositionally biased region" description="Gly residues" evidence="3">
    <location>
        <begin position="162"/>
        <end position="179"/>
    </location>
</feature>
<feature type="compositionally biased region" description="Gly residues" evidence="3">
    <location>
        <begin position="462"/>
        <end position="496"/>
    </location>
</feature>
<gene>
    <name evidence="5" type="ORF">TWF679_011081</name>
</gene>
<dbReference type="PROSITE" id="PS50084">
    <property type="entry name" value="KH_TYPE_1"/>
    <property type="match status" value="3"/>
</dbReference>
<feature type="region of interest" description="Disordered" evidence="3">
    <location>
        <begin position="66"/>
        <end position="101"/>
    </location>
</feature>
<sequence>MADPNNVAALLAALTNQQQQRGAGAQTPQTLLANLQQQQQQPSAQQAPNTNALAALQSLLANVQQPGAPGGAAAPQGSFPLPQPTGSGALDLSNIRPTNSGSVSLQDAIAKARNFASERGIQPGSYQQPGGPRDFDRGSGGGNNRSYNQDARSRSRSPGRGSNYGGSVGGGVGGNGGPRDGNFNPNPYRDERRGRNQYNSPRPRDRSFSPPNRNRRNSPRGYRERSPQGEGNITDHMMIDASLVGLIIGRRGETLKRVEEMSGARVQFVADSRGEPERVCNITGPRAAVQSARQQIQTIISENSASSIRDDHRRNTYHGHGHGHGKHGGHSGGGGGGSHGGGHSGGGGSGGGGGGGGGPGSSSGASARQDPAHHPVLKEGENSMQIMVPDKTVGLIIGRRGETIQDLQDRSGCHINIVGESKSVNGFRPVNLIGTTEAAMRAKALIMEIVESDVRPGPGGPGPQGGGSSGGSGGGGGGSGGGSRQQGGGYGNQGGDKNGETIRVPIDAVGMIIGKGGETIKEMQNTTGCRINVLSQQTSDGEREISLSGPPDAIARAKAAIDEKVDTARRQGQLKGSDMNSSGGQAAPAGIDPQAYQQALSAYAQAAAAAGGGGGGPPQSGSTDPANDPYQAYGGYQAYAQTYAQMYYAAIAAQQQQQNQQPGGPGAPGT</sequence>
<keyword evidence="1" id="KW-0677">Repeat</keyword>
<reference evidence="5" key="1">
    <citation type="submission" date="2019-06" db="EMBL/GenBank/DDBJ databases">
        <authorList>
            <person name="Palmer J.M."/>
        </authorList>
    </citation>
    <scope>NUCLEOTIDE SEQUENCE</scope>
    <source>
        <strain evidence="5">TWF679</strain>
    </source>
</reference>
<feature type="region of interest" description="Disordered" evidence="3">
    <location>
        <begin position="452"/>
        <end position="501"/>
    </location>
</feature>
<dbReference type="InterPro" id="IPR004088">
    <property type="entry name" value="KH_dom_type_1"/>
</dbReference>
<evidence type="ECO:0000256" key="2">
    <source>
        <dbReference type="PROSITE-ProRule" id="PRU00117"/>
    </source>
</evidence>
<dbReference type="EMBL" id="WIWT01000091">
    <property type="protein sequence ID" value="KAF3202098.1"/>
    <property type="molecule type" value="Genomic_DNA"/>
</dbReference>
<dbReference type="InterPro" id="IPR004087">
    <property type="entry name" value="KH_dom"/>
</dbReference>
<dbReference type="OrthoDB" id="5204190at2759"/>
<dbReference type="CDD" id="cd00105">
    <property type="entry name" value="KH-I"/>
    <property type="match status" value="2"/>
</dbReference>
<feature type="region of interest" description="Disordered" evidence="3">
    <location>
        <begin position="608"/>
        <end position="632"/>
    </location>
</feature>
<keyword evidence="2" id="KW-0694">RNA-binding</keyword>
<dbReference type="Pfam" id="PF00013">
    <property type="entry name" value="KH_1"/>
    <property type="match status" value="3"/>
</dbReference>
<feature type="region of interest" description="Disordered" evidence="3">
    <location>
        <begin position="17"/>
        <end position="48"/>
    </location>
</feature>
<accession>A0A8H8UZ11</accession>
<proteinExistence type="predicted"/>
<evidence type="ECO:0000256" key="1">
    <source>
        <dbReference type="ARBA" id="ARBA00022737"/>
    </source>
</evidence>
<dbReference type="GO" id="GO:0003723">
    <property type="term" value="F:RNA binding"/>
    <property type="evidence" value="ECO:0007669"/>
    <property type="project" value="UniProtKB-UniRule"/>
</dbReference>
<dbReference type="Proteomes" id="UP000614610">
    <property type="component" value="Unassembled WGS sequence"/>
</dbReference>
<evidence type="ECO:0000313" key="5">
    <source>
        <dbReference type="EMBL" id="KAF3202098.1"/>
    </source>
</evidence>